<evidence type="ECO:0000313" key="2">
    <source>
        <dbReference type="Proteomes" id="UP000027822"/>
    </source>
</evidence>
<dbReference type="Proteomes" id="UP000027822">
    <property type="component" value="Unassembled WGS sequence"/>
</dbReference>
<name>A0A073K0G9_9BACI</name>
<accession>A0A073K0G9</accession>
<dbReference type="RefSeq" id="WP_034638399.1">
    <property type="nucleotide sequence ID" value="NZ_CBCSJC010000007.1"/>
</dbReference>
<keyword evidence="2" id="KW-1185">Reference proteome</keyword>
<comment type="caution">
    <text evidence="1">The sequence shown here is derived from an EMBL/GenBank/DDBJ whole genome shotgun (WGS) entry which is preliminary data.</text>
</comment>
<dbReference type="AlphaFoldDB" id="A0A073K0G9"/>
<protein>
    <submittedName>
        <fullName evidence="1">Uncharacterized protein</fullName>
    </submittedName>
</protein>
<evidence type="ECO:0000313" key="1">
    <source>
        <dbReference type="EMBL" id="KEK20041.1"/>
    </source>
</evidence>
<dbReference type="EMBL" id="JOTN01000005">
    <property type="protein sequence ID" value="KEK20041.1"/>
    <property type="molecule type" value="Genomic_DNA"/>
</dbReference>
<reference evidence="1 2" key="1">
    <citation type="submission" date="2014-06" db="EMBL/GenBank/DDBJ databases">
        <title>Draft genome sequence of Bacillus manliponensis JCM 15802 (MCCC 1A00708).</title>
        <authorList>
            <person name="Lai Q."/>
            <person name="Liu Y."/>
            <person name="Shao Z."/>
        </authorList>
    </citation>
    <scope>NUCLEOTIDE SEQUENCE [LARGE SCALE GENOMIC DNA]</scope>
    <source>
        <strain evidence="1 2">JCM 15802</strain>
    </source>
</reference>
<organism evidence="1 2">
    <name type="scientific">Bacillus manliponensis</name>
    <dbReference type="NCBI Taxonomy" id="574376"/>
    <lineage>
        <taxon>Bacteria</taxon>
        <taxon>Bacillati</taxon>
        <taxon>Bacillota</taxon>
        <taxon>Bacilli</taxon>
        <taxon>Bacillales</taxon>
        <taxon>Bacillaceae</taxon>
        <taxon>Bacillus</taxon>
        <taxon>Bacillus cereus group</taxon>
    </lineage>
</organism>
<dbReference type="OrthoDB" id="2883176at2"/>
<gene>
    <name evidence="1" type="ORF">BAMA_20005</name>
</gene>
<dbReference type="STRING" id="574376.BAMA_20005"/>
<proteinExistence type="predicted"/>
<sequence>MKKYYAAMGIGSIVFVAVLLLTCPRETDFQNVLEEKFGIVCSNVSFSCEQKIDGKEQSLTFVDSHARNGVFFIKVKQTFETEAGKKKEYSGIGMFGKFFAVSEKAF</sequence>